<dbReference type="AlphaFoldDB" id="V4KQW0"/>
<dbReference type="STRING" id="72664.V4KQW0"/>
<keyword evidence="2" id="KW-0732">Signal</keyword>
<evidence type="ECO:0000256" key="2">
    <source>
        <dbReference type="SAM" id="SignalP"/>
    </source>
</evidence>
<proteinExistence type="predicted"/>
<name>V4KQW0_EUTSA</name>
<accession>V4KQW0</accession>
<reference evidence="3 4" key="1">
    <citation type="journal article" date="2013" name="Front. Plant Sci.">
        <title>The Reference Genome of the Halophytic Plant Eutrema salsugineum.</title>
        <authorList>
            <person name="Yang R."/>
            <person name="Jarvis D.E."/>
            <person name="Chen H."/>
            <person name="Beilstein M.A."/>
            <person name="Grimwood J."/>
            <person name="Jenkins J."/>
            <person name="Shu S."/>
            <person name="Prochnik S."/>
            <person name="Xin M."/>
            <person name="Ma C."/>
            <person name="Schmutz J."/>
            <person name="Wing R.A."/>
            <person name="Mitchell-Olds T."/>
            <person name="Schumaker K.S."/>
            <person name="Wang X."/>
        </authorList>
    </citation>
    <scope>NUCLEOTIDE SEQUENCE [LARGE SCALE GENOMIC DNA]</scope>
</reference>
<protein>
    <submittedName>
        <fullName evidence="3">Uncharacterized protein</fullName>
    </submittedName>
</protein>
<evidence type="ECO:0000313" key="3">
    <source>
        <dbReference type="EMBL" id="ESQ40315.1"/>
    </source>
</evidence>
<dbReference type="Gramene" id="ESQ40315">
    <property type="protein sequence ID" value="ESQ40315"/>
    <property type="gene ID" value="EUTSA_v10015749mg"/>
</dbReference>
<feature type="signal peptide" evidence="2">
    <location>
        <begin position="1"/>
        <end position="27"/>
    </location>
</feature>
<dbReference type="KEGG" id="eus:EUTSA_v10015749mg"/>
<organism evidence="3 4">
    <name type="scientific">Eutrema salsugineum</name>
    <name type="common">Saltwater cress</name>
    <name type="synonym">Sisymbrium salsugineum</name>
    <dbReference type="NCBI Taxonomy" id="72664"/>
    <lineage>
        <taxon>Eukaryota</taxon>
        <taxon>Viridiplantae</taxon>
        <taxon>Streptophyta</taxon>
        <taxon>Embryophyta</taxon>
        <taxon>Tracheophyta</taxon>
        <taxon>Spermatophyta</taxon>
        <taxon>Magnoliopsida</taxon>
        <taxon>eudicotyledons</taxon>
        <taxon>Gunneridae</taxon>
        <taxon>Pentapetalae</taxon>
        <taxon>rosids</taxon>
        <taxon>malvids</taxon>
        <taxon>Brassicales</taxon>
        <taxon>Brassicaceae</taxon>
        <taxon>Eutremeae</taxon>
        <taxon>Eutrema</taxon>
    </lineage>
</organism>
<evidence type="ECO:0000256" key="1">
    <source>
        <dbReference type="SAM" id="MobiDB-lite"/>
    </source>
</evidence>
<keyword evidence="4" id="KW-1185">Reference proteome</keyword>
<sequence>MALRINHVRFLLIVAPLVLMVVTSVAGESFPVDSSVKQDSAKGNTIREEVFHDDYGSWSPTPKVPRGSPAPIPHDFTRPRRLKV</sequence>
<gene>
    <name evidence="3" type="ORF">EUTSA_v10015749mg</name>
</gene>
<feature type="region of interest" description="Disordered" evidence="1">
    <location>
        <begin position="53"/>
        <end position="84"/>
    </location>
</feature>
<feature type="chain" id="PRO_5004720001" evidence="2">
    <location>
        <begin position="28"/>
        <end position="84"/>
    </location>
</feature>
<dbReference type="Proteomes" id="UP000030689">
    <property type="component" value="Unassembled WGS sequence"/>
</dbReference>
<dbReference type="EMBL" id="KI517464">
    <property type="protein sequence ID" value="ESQ40315.1"/>
    <property type="molecule type" value="Genomic_DNA"/>
</dbReference>
<dbReference type="OrthoDB" id="1027209at2759"/>
<evidence type="ECO:0000313" key="4">
    <source>
        <dbReference type="Proteomes" id="UP000030689"/>
    </source>
</evidence>
<dbReference type="OMA" id="WSPTPKI"/>